<dbReference type="Gene3D" id="3.40.50.300">
    <property type="entry name" value="P-loop containing nucleotide triphosphate hydrolases"/>
    <property type="match status" value="1"/>
</dbReference>
<sequence>MRLLLLAGTSHGLMSVHAAAPWTLVNHQELRVRETPEFIHNLTAPGPEAVLITDEALPDGLAAERRVIQAVLELCARMDTGVPVVLVTRDPLHTEVSSALRRQYSGFSVLAYDMPRLPLPLIEEAFARLKEGGRSAQRHPQASGGPDTGQVSEPAGKKRSFLDRFRSKPRGGEAPAATDPLSRELANISRGMSRVVAVTGHRGSGLTSTAVNLAAEAAKRGLNTILVDLDTDYRGSNLYFSGFDEQARRDEHLGSSLIRMLARPQDYRQSAFHVKGNLWMSTLSYGFQDKRAIGQFLTSEKLAGMLSALRSSFNLVVLDLPLDVMRTLESSLIHMDTFGLCVPNNLYSVLSTLRNIELVLERDSASYLNAKTKVIVTRYNHSLRFRSDLFAPEKVSELLGSGLSDSFRFEPPLAGYVPYHQDFDLQIESDIPLVNSGAEFESAFGKILLRLMEGSG</sequence>
<accession>A0A917D0J4</accession>
<dbReference type="SUPFAM" id="SSF52540">
    <property type="entry name" value="P-loop containing nucleoside triphosphate hydrolases"/>
    <property type="match status" value="1"/>
</dbReference>
<feature type="region of interest" description="Disordered" evidence="1">
    <location>
        <begin position="131"/>
        <end position="184"/>
    </location>
</feature>
<protein>
    <recommendedName>
        <fullName evidence="4">AAA domain-containing protein</fullName>
    </recommendedName>
</protein>
<evidence type="ECO:0000313" key="2">
    <source>
        <dbReference type="EMBL" id="GGG05787.1"/>
    </source>
</evidence>
<keyword evidence="3" id="KW-1185">Reference proteome</keyword>
<evidence type="ECO:0008006" key="4">
    <source>
        <dbReference type="Google" id="ProtNLM"/>
    </source>
</evidence>
<reference evidence="2" key="1">
    <citation type="journal article" date="2014" name="Int. J. Syst. Evol. Microbiol.">
        <title>Complete genome sequence of Corynebacterium casei LMG S-19264T (=DSM 44701T), isolated from a smear-ripened cheese.</title>
        <authorList>
            <consortium name="US DOE Joint Genome Institute (JGI-PGF)"/>
            <person name="Walter F."/>
            <person name="Albersmeier A."/>
            <person name="Kalinowski J."/>
            <person name="Ruckert C."/>
        </authorList>
    </citation>
    <scope>NUCLEOTIDE SEQUENCE</scope>
    <source>
        <strain evidence="2">CGMCC 1.16134</strain>
    </source>
</reference>
<evidence type="ECO:0000313" key="3">
    <source>
        <dbReference type="Proteomes" id="UP000637643"/>
    </source>
</evidence>
<name>A0A917D0J4_9BACL</name>
<dbReference type="AlphaFoldDB" id="A0A917D0J4"/>
<gene>
    <name evidence="2" type="ORF">GCM10010912_58060</name>
</gene>
<organism evidence="2 3">
    <name type="scientific">Paenibacillus albidus</name>
    <dbReference type="NCBI Taxonomy" id="2041023"/>
    <lineage>
        <taxon>Bacteria</taxon>
        <taxon>Bacillati</taxon>
        <taxon>Bacillota</taxon>
        <taxon>Bacilli</taxon>
        <taxon>Bacillales</taxon>
        <taxon>Paenibacillaceae</taxon>
        <taxon>Paenibacillus</taxon>
    </lineage>
</organism>
<evidence type="ECO:0000256" key="1">
    <source>
        <dbReference type="SAM" id="MobiDB-lite"/>
    </source>
</evidence>
<dbReference type="InterPro" id="IPR027417">
    <property type="entry name" value="P-loop_NTPase"/>
</dbReference>
<comment type="caution">
    <text evidence="2">The sequence shown here is derived from an EMBL/GenBank/DDBJ whole genome shotgun (WGS) entry which is preliminary data.</text>
</comment>
<dbReference type="RefSeq" id="WP_189031049.1">
    <property type="nucleotide sequence ID" value="NZ_BMKR01000039.1"/>
</dbReference>
<reference evidence="2" key="2">
    <citation type="submission" date="2020-09" db="EMBL/GenBank/DDBJ databases">
        <authorList>
            <person name="Sun Q."/>
            <person name="Zhou Y."/>
        </authorList>
    </citation>
    <scope>NUCLEOTIDE SEQUENCE</scope>
    <source>
        <strain evidence="2">CGMCC 1.16134</strain>
    </source>
</reference>
<proteinExistence type="predicted"/>
<dbReference type="EMBL" id="BMKR01000039">
    <property type="protein sequence ID" value="GGG05787.1"/>
    <property type="molecule type" value="Genomic_DNA"/>
</dbReference>
<dbReference type="Proteomes" id="UP000637643">
    <property type="component" value="Unassembled WGS sequence"/>
</dbReference>